<feature type="transmembrane region" description="Helical" evidence="7">
    <location>
        <begin position="53"/>
        <end position="74"/>
    </location>
</feature>
<dbReference type="InterPro" id="IPR011527">
    <property type="entry name" value="ABC1_TM_dom"/>
</dbReference>
<feature type="domain" description="ABC transporter" evidence="8">
    <location>
        <begin position="332"/>
        <end position="572"/>
    </location>
</feature>
<dbReference type="CDD" id="cd03251">
    <property type="entry name" value="ABCC_MsbA"/>
    <property type="match status" value="1"/>
</dbReference>
<dbReference type="AlphaFoldDB" id="A0A9D1FPH8"/>
<evidence type="ECO:0000259" key="8">
    <source>
        <dbReference type="PROSITE" id="PS50893"/>
    </source>
</evidence>
<dbReference type="GO" id="GO:0005886">
    <property type="term" value="C:plasma membrane"/>
    <property type="evidence" value="ECO:0007669"/>
    <property type="project" value="UniProtKB-SubCell"/>
</dbReference>
<organism evidence="10 11">
    <name type="scientific">Candidatus Merdivicinus excrementipullorum</name>
    <dbReference type="NCBI Taxonomy" id="2840867"/>
    <lineage>
        <taxon>Bacteria</taxon>
        <taxon>Bacillati</taxon>
        <taxon>Bacillota</taxon>
        <taxon>Clostridia</taxon>
        <taxon>Eubacteriales</taxon>
        <taxon>Oscillospiraceae</taxon>
        <taxon>Oscillospiraceae incertae sedis</taxon>
        <taxon>Candidatus Merdivicinus</taxon>
    </lineage>
</organism>
<dbReference type="Gene3D" id="3.40.50.300">
    <property type="entry name" value="P-loop containing nucleotide triphosphate hydrolases"/>
    <property type="match status" value="1"/>
</dbReference>
<dbReference type="PROSITE" id="PS50893">
    <property type="entry name" value="ABC_TRANSPORTER_2"/>
    <property type="match status" value="1"/>
</dbReference>
<comment type="caution">
    <text evidence="10">The sequence shown here is derived from an EMBL/GenBank/DDBJ whole genome shotgun (WGS) entry which is preliminary data.</text>
</comment>
<gene>
    <name evidence="10" type="ORF">IAB51_12430</name>
</gene>
<evidence type="ECO:0000256" key="3">
    <source>
        <dbReference type="ARBA" id="ARBA00022741"/>
    </source>
</evidence>
<dbReference type="FunFam" id="3.40.50.300:FF:000218">
    <property type="entry name" value="Multidrug ABC transporter ATP-binding protein"/>
    <property type="match status" value="1"/>
</dbReference>
<sequence>MFRHFISYYKPHRRLFAADMICAFIVAVCDLFYPMIAKNMMNDYVPNRNLRLLIVWGVVLLLIYLVKAGLNWFIQYYGHVVGVRMQADMRRDVFKRLQKLPFSFFDEHKTGSIMSRVVNDLMDITELAHHGPEDLFISTISLVGCFIILCTINIPLTLIIFAFIPLMIWFSVYIRKEMNAAFLRTRQEMAEINANLENSISGIRVSRSYVSGSHEAEKFKGYNDRFQKARGESYRVMAKFFSTTGFFTDFMYLVVLVAGGLFFFYGKINVGDFTAYLLYVNMFLNPVRKLINIFEQLQNGMTGFQRFEELMSQQEEQESPDAKELKDVKGSIDFDHVSFQYETTKDEDARHMVIRDLSMHIDPGKTVALVGPSGGGKTTLCHLIPRFYEVTEGKISIDGQDITTLTRDSLRQNIGMVAQDVFLFTGTIKENIAYGNLDASDEEIMEAAKKANIHDYIMTLPDGYDTYVGERGVKLSGGQKQRISIARVFLKDPSILILDEATSALDNATEMLIQQSLEELAKGRTSIIVAHRLSTIKNADEIIVITDEGIKERGSHEELLALNGIYAGLYQYQFRQ</sequence>
<evidence type="ECO:0000256" key="7">
    <source>
        <dbReference type="SAM" id="Phobius"/>
    </source>
</evidence>
<dbReference type="GO" id="GO:0016887">
    <property type="term" value="F:ATP hydrolysis activity"/>
    <property type="evidence" value="ECO:0007669"/>
    <property type="project" value="InterPro"/>
</dbReference>
<name>A0A9D1FPH8_9FIRM</name>
<feature type="transmembrane region" description="Helical" evidence="7">
    <location>
        <begin position="15"/>
        <end position="33"/>
    </location>
</feature>
<evidence type="ECO:0000256" key="4">
    <source>
        <dbReference type="ARBA" id="ARBA00022840"/>
    </source>
</evidence>
<protein>
    <submittedName>
        <fullName evidence="10">ABC transporter ATP-binding protein</fullName>
    </submittedName>
</protein>
<keyword evidence="5 7" id="KW-1133">Transmembrane helix</keyword>
<keyword evidence="2 7" id="KW-0812">Transmembrane</keyword>
<evidence type="ECO:0000256" key="6">
    <source>
        <dbReference type="ARBA" id="ARBA00023136"/>
    </source>
</evidence>
<evidence type="ECO:0000259" key="9">
    <source>
        <dbReference type="PROSITE" id="PS50929"/>
    </source>
</evidence>
<keyword evidence="3" id="KW-0547">Nucleotide-binding</keyword>
<reference evidence="10" key="1">
    <citation type="submission" date="2020-10" db="EMBL/GenBank/DDBJ databases">
        <authorList>
            <person name="Gilroy R."/>
        </authorList>
    </citation>
    <scope>NUCLEOTIDE SEQUENCE</scope>
    <source>
        <strain evidence="10">CHK199-13235</strain>
    </source>
</reference>
<feature type="domain" description="ABC transmembrane type-1" evidence="9">
    <location>
        <begin position="20"/>
        <end position="299"/>
    </location>
</feature>
<dbReference type="SMART" id="SM00382">
    <property type="entry name" value="AAA"/>
    <property type="match status" value="1"/>
</dbReference>
<feature type="transmembrane region" description="Helical" evidence="7">
    <location>
        <begin position="135"/>
        <end position="168"/>
    </location>
</feature>
<keyword evidence="6 7" id="KW-0472">Membrane</keyword>
<evidence type="ECO:0000256" key="5">
    <source>
        <dbReference type="ARBA" id="ARBA00022989"/>
    </source>
</evidence>
<dbReference type="CDD" id="cd18549">
    <property type="entry name" value="ABC_6TM_YwjA_like"/>
    <property type="match status" value="1"/>
</dbReference>
<proteinExistence type="predicted"/>
<dbReference type="InterPro" id="IPR003593">
    <property type="entry name" value="AAA+_ATPase"/>
</dbReference>
<dbReference type="Pfam" id="PF00005">
    <property type="entry name" value="ABC_tran"/>
    <property type="match status" value="1"/>
</dbReference>
<dbReference type="PROSITE" id="PS00211">
    <property type="entry name" value="ABC_TRANSPORTER_1"/>
    <property type="match status" value="1"/>
</dbReference>
<dbReference type="InterPro" id="IPR017871">
    <property type="entry name" value="ABC_transporter-like_CS"/>
</dbReference>
<dbReference type="InterPro" id="IPR039421">
    <property type="entry name" value="Type_1_exporter"/>
</dbReference>
<dbReference type="PANTHER" id="PTHR43394">
    <property type="entry name" value="ATP-DEPENDENT PERMEASE MDL1, MITOCHONDRIAL"/>
    <property type="match status" value="1"/>
</dbReference>
<evidence type="ECO:0000256" key="1">
    <source>
        <dbReference type="ARBA" id="ARBA00004651"/>
    </source>
</evidence>
<accession>A0A9D1FPH8</accession>
<dbReference type="EMBL" id="DVJP01000080">
    <property type="protein sequence ID" value="HIS77591.1"/>
    <property type="molecule type" value="Genomic_DNA"/>
</dbReference>
<keyword evidence="4 10" id="KW-0067">ATP-binding</keyword>
<evidence type="ECO:0000313" key="10">
    <source>
        <dbReference type="EMBL" id="HIS77591.1"/>
    </source>
</evidence>
<dbReference type="InterPro" id="IPR003439">
    <property type="entry name" value="ABC_transporter-like_ATP-bd"/>
</dbReference>
<dbReference type="Pfam" id="PF00664">
    <property type="entry name" value="ABC_membrane"/>
    <property type="match status" value="1"/>
</dbReference>
<dbReference type="InterPro" id="IPR027417">
    <property type="entry name" value="P-loop_NTPase"/>
</dbReference>
<reference evidence="10" key="2">
    <citation type="journal article" date="2021" name="PeerJ">
        <title>Extensive microbial diversity within the chicken gut microbiome revealed by metagenomics and culture.</title>
        <authorList>
            <person name="Gilroy R."/>
            <person name="Ravi A."/>
            <person name="Getino M."/>
            <person name="Pursley I."/>
            <person name="Horton D.L."/>
            <person name="Alikhan N.F."/>
            <person name="Baker D."/>
            <person name="Gharbi K."/>
            <person name="Hall N."/>
            <person name="Watson M."/>
            <person name="Adriaenssens E.M."/>
            <person name="Foster-Nyarko E."/>
            <person name="Jarju S."/>
            <person name="Secka A."/>
            <person name="Antonio M."/>
            <person name="Oren A."/>
            <person name="Chaudhuri R.R."/>
            <person name="La Ragione R."/>
            <person name="Hildebrand F."/>
            <person name="Pallen M.J."/>
        </authorList>
    </citation>
    <scope>NUCLEOTIDE SEQUENCE</scope>
    <source>
        <strain evidence="10">CHK199-13235</strain>
    </source>
</reference>
<dbReference type="Gene3D" id="1.20.1560.10">
    <property type="entry name" value="ABC transporter type 1, transmembrane domain"/>
    <property type="match status" value="1"/>
</dbReference>
<evidence type="ECO:0000256" key="2">
    <source>
        <dbReference type="ARBA" id="ARBA00022692"/>
    </source>
</evidence>
<dbReference type="Proteomes" id="UP000824002">
    <property type="component" value="Unassembled WGS sequence"/>
</dbReference>
<feature type="transmembrane region" description="Helical" evidence="7">
    <location>
        <begin position="240"/>
        <end position="265"/>
    </location>
</feature>
<dbReference type="InterPro" id="IPR036640">
    <property type="entry name" value="ABC1_TM_sf"/>
</dbReference>
<dbReference type="PROSITE" id="PS50929">
    <property type="entry name" value="ABC_TM1F"/>
    <property type="match status" value="1"/>
</dbReference>
<evidence type="ECO:0000313" key="11">
    <source>
        <dbReference type="Proteomes" id="UP000824002"/>
    </source>
</evidence>
<dbReference type="SUPFAM" id="SSF90123">
    <property type="entry name" value="ABC transporter transmembrane region"/>
    <property type="match status" value="1"/>
</dbReference>
<dbReference type="SUPFAM" id="SSF52540">
    <property type="entry name" value="P-loop containing nucleoside triphosphate hydrolases"/>
    <property type="match status" value="1"/>
</dbReference>
<dbReference type="GO" id="GO:0005524">
    <property type="term" value="F:ATP binding"/>
    <property type="evidence" value="ECO:0007669"/>
    <property type="project" value="UniProtKB-KW"/>
</dbReference>
<dbReference type="PANTHER" id="PTHR43394:SF1">
    <property type="entry name" value="ATP-BINDING CASSETTE SUB-FAMILY B MEMBER 10, MITOCHONDRIAL"/>
    <property type="match status" value="1"/>
</dbReference>
<dbReference type="GO" id="GO:0015421">
    <property type="term" value="F:ABC-type oligopeptide transporter activity"/>
    <property type="evidence" value="ECO:0007669"/>
    <property type="project" value="TreeGrafter"/>
</dbReference>
<comment type="subcellular location">
    <subcellularLocation>
        <location evidence="1">Cell membrane</location>
        <topology evidence="1">Multi-pass membrane protein</topology>
    </subcellularLocation>
</comment>